<comment type="caution">
    <text evidence="3">The sequence shown here is derived from an EMBL/GenBank/DDBJ whole genome shotgun (WGS) entry which is preliminary data.</text>
</comment>
<feature type="compositionally biased region" description="Acidic residues" evidence="2">
    <location>
        <begin position="55"/>
        <end position="72"/>
    </location>
</feature>
<evidence type="ECO:0000313" key="4">
    <source>
        <dbReference type="Proteomes" id="UP000466442"/>
    </source>
</evidence>
<feature type="compositionally biased region" description="Basic and acidic residues" evidence="2">
    <location>
        <begin position="83"/>
        <end position="98"/>
    </location>
</feature>
<evidence type="ECO:0000313" key="3">
    <source>
        <dbReference type="EMBL" id="KAF6213723.1"/>
    </source>
</evidence>
<reference evidence="3" key="1">
    <citation type="journal article" date="2021" name="Mol. Ecol. Resour.">
        <title>Apolygus lucorum genome provides insights into omnivorousness and mesophyll feeding.</title>
        <authorList>
            <person name="Liu Y."/>
            <person name="Liu H."/>
            <person name="Wang H."/>
            <person name="Huang T."/>
            <person name="Liu B."/>
            <person name="Yang B."/>
            <person name="Yin L."/>
            <person name="Li B."/>
            <person name="Zhang Y."/>
            <person name="Zhang S."/>
            <person name="Jiang F."/>
            <person name="Zhang X."/>
            <person name="Ren Y."/>
            <person name="Wang B."/>
            <person name="Wang S."/>
            <person name="Lu Y."/>
            <person name="Wu K."/>
            <person name="Fan W."/>
            <person name="Wang G."/>
        </authorList>
    </citation>
    <scope>NUCLEOTIDE SEQUENCE</scope>
    <source>
        <strain evidence="3">12Hb</strain>
    </source>
</reference>
<evidence type="ECO:0000256" key="1">
    <source>
        <dbReference type="SAM" id="Coils"/>
    </source>
</evidence>
<keyword evidence="1" id="KW-0175">Coiled coil</keyword>
<dbReference type="Proteomes" id="UP000466442">
    <property type="component" value="Unassembled WGS sequence"/>
</dbReference>
<sequence length="826" mass="93215">MSSGEGNKEDNFRKELEDWSSDGEYQGSEDNYWRSDVDWNGGSSMAGEASGVSEATEEEQPEEEEKEEEEEERERRTKKKDKNKNTEKETKPKKKFDVDDVGTDDDSRTLDEMTEKSDKVFKSNVSEMTDISDIEDQISEAHSKLAEDKQSLSSVIGLVDEVTIKGETLARRASETSVELEKEKFNKVNVKEKKMKFLENDDASDLSYDVDVLRAFGGSWKNQKSSLEIEHVPDTPGRIEYIESDEDGSGDSRDSKQGNEQDGSDDNSVVSKSWSSRLGSMGSGSVKSTKIKDLGNIVSSKSEYRTQLGEMLHQEDTGQRNDTADDALSYKMQSSSGDEQSTKKYLRVKNCENEANVLSAENSLMRLDDCTSSDMSLTSKNPSKEECQNDSMALDDECQDNSIANDEESPENSISQDLQKDPSRYSMIDDRSEKSSRDSPEYDEPDCCKNECHKHRCCFINIGAGGDGGGREAEIINRLKKLKNDIASMREELSHARTECKKESEEVAKLIEETIARNKAAELQEEVAQSSTLIATPPNTPPTPAFTSYVLEETTGNQPGSFNPQLLPGMLSKQHEQGTFGKLHQQGFFNQQPLMTRAQVPIPTAVLEDRLRATRQTASTSYRESLHQLERMVEKEMASIQDSMTRLEPLNKMAAEWDYLQHARSRSMTFMRDYRMEMVTAEMRLQIEVLEFLYLWEAHRFNPTYGERFRKVLGYEDEVVGPKNTLDSKEYRMAHGINLFLRKRRAAPENKKLQKMSGGRRMKEHNSIHVYCRRKSVADTWLAGAAGASDDPTKSENGNERCTNKVDETKPGVFLAKLLAAAAFLS</sequence>
<accession>A0A8S9XXR8</accession>
<name>A0A8S9XXR8_APOLU</name>
<feature type="compositionally biased region" description="Basic and acidic residues" evidence="2">
    <location>
        <begin position="250"/>
        <end position="259"/>
    </location>
</feature>
<feature type="compositionally biased region" description="Basic and acidic residues" evidence="2">
    <location>
        <begin position="418"/>
        <end position="445"/>
    </location>
</feature>
<feature type="region of interest" description="Disordered" evidence="2">
    <location>
        <begin position="402"/>
        <end position="445"/>
    </location>
</feature>
<protein>
    <submittedName>
        <fullName evidence="3">Uncharacterized protein</fullName>
    </submittedName>
</protein>
<organism evidence="3 4">
    <name type="scientific">Apolygus lucorum</name>
    <name type="common">Small green plant bug</name>
    <name type="synonym">Lygocoris lucorum</name>
    <dbReference type="NCBI Taxonomy" id="248454"/>
    <lineage>
        <taxon>Eukaryota</taxon>
        <taxon>Metazoa</taxon>
        <taxon>Ecdysozoa</taxon>
        <taxon>Arthropoda</taxon>
        <taxon>Hexapoda</taxon>
        <taxon>Insecta</taxon>
        <taxon>Pterygota</taxon>
        <taxon>Neoptera</taxon>
        <taxon>Paraneoptera</taxon>
        <taxon>Hemiptera</taxon>
        <taxon>Heteroptera</taxon>
        <taxon>Panheteroptera</taxon>
        <taxon>Cimicomorpha</taxon>
        <taxon>Miridae</taxon>
        <taxon>Mirini</taxon>
        <taxon>Apolygus</taxon>
    </lineage>
</organism>
<evidence type="ECO:0000256" key="2">
    <source>
        <dbReference type="SAM" id="MobiDB-lite"/>
    </source>
</evidence>
<feature type="region of interest" description="Disordered" evidence="2">
    <location>
        <begin position="224"/>
        <end position="345"/>
    </location>
</feature>
<dbReference type="EMBL" id="WIXP02000003">
    <property type="protein sequence ID" value="KAF6213723.1"/>
    <property type="molecule type" value="Genomic_DNA"/>
</dbReference>
<feature type="compositionally biased region" description="Basic and acidic residues" evidence="2">
    <location>
        <begin position="105"/>
        <end position="116"/>
    </location>
</feature>
<dbReference type="AlphaFoldDB" id="A0A8S9XXR8"/>
<feature type="coiled-coil region" evidence="1">
    <location>
        <begin position="472"/>
        <end position="513"/>
    </location>
</feature>
<feature type="compositionally biased region" description="Polar residues" evidence="2">
    <location>
        <begin position="260"/>
        <end position="288"/>
    </location>
</feature>
<feature type="region of interest" description="Disordered" evidence="2">
    <location>
        <begin position="1"/>
        <end position="116"/>
    </location>
</feature>
<keyword evidence="4" id="KW-1185">Reference proteome</keyword>
<gene>
    <name evidence="3" type="ORF">GE061_011445</name>
</gene>
<dbReference type="OrthoDB" id="10625862at2759"/>
<proteinExistence type="predicted"/>
<feature type="compositionally biased region" description="Basic and acidic residues" evidence="2">
    <location>
        <begin position="312"/>
        <end position="323"/>
    </location>
</feature>
<feature type="compositionally biased region" description="Basic and acidic residues" evidence="2">
    <location>
        <begin position="1"/>
        <end position="17"/>
    </location>
</feature>